<evidence type="ECO:0000256" key="3">
    <source>
        <dbReference type="ARBA" id="ARBA00022840"/>
    </source>
</evidence>
<evidence type="ECO:0000313" key="6">
    <source>
        <dbReference type="EMBL" id="WZW56683.1"/>
    </source>
</evidence>
<dbReference type="InterPro" id="IPR027417">
    <property type="entry name" value="P-loop_NTPase"/>
</dbReference>
<dbReference type="EMBL" id="CP150850">
    <property type="protein sequence ID" value="WZW56683.1"/>
    <property type="molecule type" value="Genomic_DNA"/>
</dbReference>
<organism evidence="6 7">
    <name type="scientific">Burkholderia pyrrocinia</name>
    <name type="common">Pseudomonas pyrrocinia</name>
    <dbReference type="NCBI Taxonomy" id="60550"/>
    <lineage>
        <taxon>Bacteria</taxon>
        <taxon>Pseudomonadati</taxon>
        <taxon>Pseudomonadota</taxon>
        <taxon>Betaproteobacteria</taxon>
        <taxon>Burkholderiales</taxon>
        <taxon>Burkholderiaceae</taxon>
        <taxon>Burkholderia</taxon>
        <taxon>Burkholderia cepacia complex</taxon>
    </lineage>
</organism>
<dbReference type="InterPro" id="IPR028350">
    <property type="entry name" value="DNAC/IstB-like"/>
</dbReference>
<dbReference type="InterPro" id="IPR025662">
    <property type="entry name" value="Sigma_54_int_dom_ATP-bd_1"/>
</dbReference>
<dbReference type="PROSITE" id="PS00675">
    <property type="entry name" value="SIGMA54_INTERACT_1"/>
    <property type="match status" value="1"/>
</dbReference>
<dbReference type="NCBIfam" id="NF038214">
    <property type="entry name" value="IS21_help_AAA"/>
    <property type="match status" value="1"/>
</dbReference>
<proteinExistence type="inferred from homology"/>
<sequence>MNPSPELNSILKQLRLSGILDSLEQRNREAIDGQLAYTEFLAMLLHDEVARRENRKLAIRLARAGFAIGKTPESFDFDLLPALNRAYVYDLAAGRYLDEKVAILIAGQTGTGKSHLAQALGHCAARQGRDVISQTELFKRLNAARATGTYERRVQQFAKVPLLIVDDFALKPLHTPQDEDFHDLVDARYERAATILTSNLHFDKWGAAFPNNRILGTATLDRLRHGAYRLVLEGDSRRAPKPMPDPPQNTVAKNGKKPQP</sequence>
<dbReference type="Proteomes" id="UP001484179">
    <property type="component" value="Chromosome 2"/>
</dbReference>
<dbReference type="PANTHER" id="PTHR30050:SF4">
    <property type="entry name" value="ATP-BINDING PROTEIN RV3427C IN INSERTION SEQUENCE-RELATED"/>
    <property type="match status" value="1"/>
</dbReference>
<reference evidence="6 7" key="1">
    <citation type="submission" date="2024-04" db="EMBL/GenBank/DDBJ databases">
        <title>Biological Control Activity of Plant Growth Promoting Rhizobacteria Burkholderia pyrrocinia BX1 against Tobacco black shank Introduction Tobacco black shank (TBS) caused by the oomycete Phytophthora. nicotianae (P. nicotianae) has become a destructive soil.</title>
        <authorList>
            <person name="Liu X."/>
            <person name="Shu C."/>
        </authorList>
    </citation>
    <scope>NUCLEOTIDE SEQUENCE [LARGE SCALE GENOMIC DNA]</scope>
    <source>
        <strain evidence="6 7">BX1</strain>
    </source>
</reference>
<dbReference type="PIRSF" id="PIRSF003073">
    <property type="entry name" value="DNAC_TnpB_IstB"/>
    <property type="match status" value="1"/>
</dbReference>
<dbReference type="InterPro" id="IPR002611">
    <property type="entry name" value="IstB_ATP-bd"/>
</dbReference>
<dbReference type="InterPro" id="IPR003593">
    <property type="entry name" value="AAA+_ATPase"/>
</dbReference>
<dbReference type="PANTHER" id="PTHR30050">
    <property type="entry name" value="CHROMOSOMAL REPLICATION INITIATOR PROTEIN DNAA"/>
    <property type="match status" value="1"/>
</dbReference>
<dbReference type="InterPro" id="IPR047661">
    <property type="entry name" value="IstB"/>
</dbReference>
<accession>A0ABZ3BTY5</accession>
<feature type="domain" description="AAA+ ATPase" evidence="5">
    <location>
        <begin position="99"/>
        <end position="229"/>
    </location>
</feature>
<dbReference type="Pfam" id="PF01695">
    <property type="entry name" value="IstB_IS21"/>
    <property type="match status" value="1"/>
</dbReference>
<name>A0ABZ3BTY5_BURPY</name>
<evidence type="ECO:0000256" key="1">
    <source>
        <dbReference type="ARBA" id="ARBA00008059"/>
    </source>
</evidence>
<protein>
    <submittedName>
        <fullName evidence="6">IS21-like element helper ATPase IstB</fullName>
    </submittedName>
</protein>
<dbReference type="SUPFAM" id="SSF52540">
    <property type="entry name" value="P-loop containing nucleoside triphosphate hydrolases"/>
    <property type="match status" value="1"/>
</dbReference>
<dbReference type="CDD" id="cd00009">
    <property type="entry name" value="AAA"/>
    <property type="match status" value="1"/>
</dbReference>
<evidence type="ECO:0000259" key="5">
    <source>
        <dbReference type="SMART" id="SM00382"/>
    </source>
</evidence>
<evidence type="ECO:0000256" key="4">
    <source>
        <dbReference type="SAM" id="MobiDB-lite"/>
    </source>
</evidence>
<dbReference type="Gene3D" id="3.40.50.300">
    <property type="entry name" value="P-loop containing nucleotide triphosphate hydrolases"/>
    <property type="match status" value="1"/>
</dbReference>
<keyword evidence="2" id="KW-0547">Nucleotide-binding</keyword>
<gene>
    <name evidence="6" type="primary">istB</name>
    <name evidence="6" type="ORF">WN985_29750</name>
</gene>
<comment type="similarity">
    <text evidence="1">Belongs to the IS21/IS1162 putative ATP-binding protein family.</text>
</comment>
<dbReference type="RefSeq" id="WP_342310539.1">
    <property type="nucleotide sequence ID" value="NZ_CP150850.1"/>
</dbReference>
<evidence type="ECO:0000313" key="7">
    <source>
        <dbReference type="Proteomes" id="UP001484179"/>
    </source>
</evidence>
<keyword evidence="7" id="KW-1185">Reference proteome</keyword>
<dbReference type="SMART" id="SM00382">
    <property type="entry name" value="AAA"/>
    <property type="match status" value="1"/>
</dbReference>
<evidence type="ECO:0000256" key="2">
    <source>
        <dbReference type="ARBA" id="ARBA00022741"/>
    </source>
</evidence>
<keyword evidence="3" id="KW-0067">ATP-binding</keyword>
<feature type="region of interest" description="Disordered" evidence="4">
    <location>
        <begin position="234"/>
        <end position="260"/>
    </location>
</feature>